<proteinExistence type="predicted"/>
<organism evidence="1 2">
    <name type="scientific">Candidatus Viridilinea mediisalina</name>
    <dbReference type="NCBI Taxonomy" id="2024553"/>
    <lineage>
        <taxon>Bacteria</taxon>
        <taxon>Bacillati</taxon>
        <taxon>Chloroflexota</taxon>
        <taxon>Chloroflexia</taxon>
        <taxon>Chloroflexales</taxon>
        <taxon>Chloroflexineae</taxon>
        <taxon>Oscillochloridaceae</taxon>
        <taxon>Candidatus Viridilinea</taxon>
    </lineage>
</organism>
<reference evidence="2" key="1">
    <citation type="submission" date="2017-08" db="EMBL/GenBank/DDBJ databases">
        <authorList>
            <person name="Grouzdev D.S."/>
            <person name="Gaisin V.A."/>
            <person name="Rysina M.S."/>
            <person name="Gorlenko V.M."/>
        </authorList>
    </citation>
    <scope>NUCLEOTIDE SEQUENCE [LARGE SCALE GENOMIC DNA]</scope>
    <source>
        <strain evidence="2">Kir15-3F</strain>
    </source>
</reference>
<dbReference type="OrthoDB" id="162551at2"/>
<gene>
    <name evidence="1" type="ORF">CJ255_06580</name>
</gene>
<comment type="caution">
    <text evidence="1">The sequence shown here is derived from an EMBL/GenBank/DDBJ whole genome shotgun (WGS) entry which is preliminary data.</text>
</comment>
<evidence type="ECO:0000313" key="2">
    <source>
        <dbReference type="Proteomes" id="UP000220527"/>
    </source>
</evidence>
<keyword evidence="2" id="KW-1185">Reference proteome</keyword>
<dbReference type="EMBL" id="NQWI01000020">
    <property type="protein sequence ID" value="PDW03814.1"/>
    <property type="molecule type" value="Genomic_DNA"/>
</dbReference>
<dbReference type="AlphaFoldDB" id="A0A2A6RL24"/>
<dbReference type="RefSeq" id="WP_097643295.1">
    <property type="nucleotide sequence ID" value="NZ_NQWI01000020.1"/>
</dbReference>
<evidence type="ECO:0000313" key="1">
    <source>
        <dbReference type="EMBL" id="PDW03814.1"/>
    </source>
</evidence>
<sequence>MARPKRPPHPMLQVARNHLQQLDEGLHDEPIHLRMLDGPPGAPRYAVYVGACEREGPCPYDVEDQSPCPILDCELRHSLRMLLDREGKLVEVLRSGVRWTA</sequence>
<dbReference type="Proteomes" id="UP000220527">
    <property type="component" value="Unassembled WGS sequence"/>
</dbReference>
<protein>
    <submittedName>
        <fullName evidence="1">Uncharacterized protein</fullName>
    </submittedName>
</protein>
<name>A0A2A6RL24_9CHLR</name>
<accession>A0A2A6RL24</accession>